<reference evidence="1" key="1">
    <citation type="submission" date="2020-05" db="EMBL/GenBank/DDBJ databases">
        <authorList>
            <person name="Chiriac C."/>
            <person name="Salcher M."/>
            <person name="Ghai R."/>
            <person name="Kavagutti S V."/>
        </authorList>
    </citation>
    <scope>NUCLEOTIDE SEQUENCE</scope>
</reference>
<dbReference type="AlphaFoldDB" id="A0A6J6Z3S4"/>
<evidence type="ECO:0000313" key="1">
    <source>
        <dbReference type="EMBL" id="CAB4816089.1"/>
    </source>
</evidence>
<name>A0A6J6Z3S4_9ZZZZ</name>
<organism evidence="1">
    <name type="scientific">freshwater metagenome</name>
    <dbReference type="NCBI Taxonomy" id="449393"/>
    <lineage>
        <taxon>unclassified sequences</taxon>
        <taxon>metagenomes</taxon>
        <taxon>ecological metagenomes</taxon>
    </lineage>
</organism>
<accession>A0A6J6Z3S4</accession>
<protein>
    <submittedName>
        <fullName evidence="1">Unannotated protein</fullName>
    </submittedName>
</protein>
<proteinExistence type="predicted"/>
<sequence>MSGLIKKRNGILTVTKKASDIVASNKLLPLIFSTFTDKFSWAFFDGYQNGDIGQFGWWYSFALISQDGDISRNSKYYAEKYFQAYPHLLTLKSYDGSIHANYSCYSVRTFDRFLEHFGFTETTEKTMLDSFVKKTDLFDKFISY</sequence>
<dbReference type="EMBL" id="CAFAAM010000242">
    <property type="protein sequence ID" value="CAB4816089.1"/>
    <property type="molecule type" value="Genomic_DNA"/>
</dbReference>
<gene>
    <name evidence="1" type="ORF">UFOPK3010_01459</name>
</gene>